<evidence type="ECO:0000313" key="4">
    <source>
        <dbReference type="Proteomes" id="UP001489004"/>
    </source>
</evidence>
<evidence type="ECO:0000256" key="1">
    <source>
        <dbReference type="SAM" id="Coils"/>
    </source>
</evidence>
<organism evidence="3 4">
    <name type="scientific">[Myrmecia] bisecta</name>
    <dbReference type="NCBI Taxonomy" id="41462"/>
    <lineage>
        <taxon>Eukaryota</taxon>
        <taxon>Viridiplantae</taxon>
        <taxon>Chlorophyta</taxon>
        <taxon>core chlorophytes</taxon>
        <taxon>Trebouxiophyceae</taxon>
        <taxon>Trebouxiales</taxon>
        <taxon>Trebouxiaceae</taxon>
        <taxon>Myrmecia</taxon>
    </lineage>
</organism>
<evidence type="ECO:0000256" key="2">
    <source>
        <dbReference type="SAM" id="MobiDB-lite"/>
    </source>
</evidence>
<gene>
    <name evidence="3" type="ORF">WJX72_000648</name>
</gene>
<evidence type="ECO:0000313" key="3">
    <source>
        <dbReference type="EMBL" id="KAK9817687.1"/>
    </source>
</evidence>
<feature type="coiled-coil region" evidence="1">
    <location>
        <begin position="98"/>
        <end position="132"/>
    </location>
</feature>
<protein>
    <recommendedName>
        <fullName evidence="5">Lebercilin domain-containing protein</fullName>
    </recommendedName>
</protein>
<dbReference type="EMBL" id="JALJOR010000004">
    <property type="protein sequence ID" value="KAK9817687.1"/>
    <property type="molecule type" value="Genomic_DNA"/>
</dbReference>
<keyword evidence="4" id="KW-1185">Reference proteome</keyword>
<sequence>MANQKRVAAHKVALDTVQKDRDRLQRLVDIHQIRNDTGLGAAELDRAVSRLMAGGPALSATQKKTLHDLTATIKERNQDYNDLVHKTQQLAREKDADKRRADDRIYSLTEEVKALKAKHKQQAKRIQELEEAAQPVLHGQHAQQLMHNSVAAPAPVLQVPPQIMWNPSPDETDELCKHADESDVKMREAPREETEDADLTQAFAGPQHGAGFLSGPGYLSGLGPAERDPSLRQHHHSMAAAASREKSFLPHGAAGVGAANGGGTFIRHGPDGTGKRVLVLGNTLQEPRGQAAAAPSMRAQMAKKAAGGPMKRGKAGKQKPLSSDSGNILKFFSATGR</sequence>
<dbReference type="Proteomes" id="UP001489004">
    <property type="component" value="Unassembled WGS sequence"/>
</dbReference>
<feature type="region of interest" description="Disordered" evidence="2">
    <location>
        <begin position="214"/>
        <end position="244"/>
    </location>
</feature>
<reference evidence="3 4" key="1">
    <citation type="journal article" date="2024" name="Nat. Commun.">
        <title>Phylogenomics reveals the evolutionary origins of lichenization in chlorophyte algae.</title>
        <authorList>
            <person name="Puginier C."/>
            <person name="Libourel C."/>
            <person name="Otte J."/>
            <person name="Skaloud P."/>
            <person name="Haon M."/>
            <person name="Grisel S."/>
            <person name="Petersen M."/>
            <person name="Berrin J.G."/>
            <person name="Delaux P.M."/>
            <person name="Dal Grande F."/>
            <person name="Keller J."/>
        </authorList>
    </citation>
    <scope>NUCLEOTIDE SEQUENCE [LARGE SCALE GENOMIC DNA]</scope>
    <source>
        <strain evidence="3 4">SAG 2043</strain>
    </source>
</reference>
<name>A0AAW1Q9U2_9CHLO</name>
<accession>A0AAW1Q9U2</accession>
<feature type="compositionally biased region" description="Low complexity" evidence="2">
    <location>
        <begin position="290"/>
        <end position="302"/>
    </location>
</feature>
<keyword evidence="1" id="KW-0175">Coiled coil</keyword>
<evidence type="ECO:0008006" key="5">
    <source>
        <dbReference type="Google" id="ProtNLM"/>
    </source>
</evidence>
<proteinExistence type="predicted"/>
<feature type="region of interest" description="Disordered" evidence="2">
    <location>
        <begin position="287"/>
        <end position="337"/>
    </location>
</feature>
<comment type="caution">
    <text evidence="3">The sequence shown here is derived from an EMBL/GenBank/DDBJ whole genome shotgun (WGS) entry which is preliminary data.</text>
</comment>
<dbReference type="AlphaFoldDB" id="A0AAW1Q9U2"/>